<name>A0A6J4V761_9BACT</name>
<accession>A0A6J4V761</accession>
<proteinExistence type="predicted"/>
<evidence type="ECO:0000313" key="2">
    <source>
        <dbReference type="EMBL" id="CAA9568312.1"/>
    </source>
</evidence>
<reference evidence="2" key="1">
    <citation type="submission" date="2020-02" db="EMBL/GenBank/DDBJ databases">
        <authorList>
            <person name="Meier V. D."/>
        </authorList>
    </citation>
    <scope>NUCLEOTIDE SEQUENCE</scope>
    <source>
        <strain evidence="2">AVDCRST_MAG19</strain>
    </source>
</reference>
<sequence length="86" mass="8558">MAPVPVEHPDDARSRPPVSGTAGPRGRPGAPAPHGVRGSGISDGYPSMLLPLPRTGGASGRAPERAIPPPTDRAAPAGKPTATVVL</sequence>
<evidence type="ECO:0000256" key="1">
    <source>
        <dbReference type="SAM" id="MobiDB-lite"/>
    </source>
</evidence>
<dbReference type="AlphaFoldDB" id="A0A6J4V761"/>
<gene>
    <name evidence="2" type="ORF">AVDCRST_MAG19-2511</name>
</gene>
<feature type="compositionally biased region" description="Low complexity" evidence="1">
    <location>
        <begin position="20"/>
        <end position="36"/>
    </location>
</feature>
<organism evidence="2">
    <name type="scientific">uncultured Thermomicrobiales bacterium</name>
    <dbReference type="NCBI Taxonomy" id="1645740"/>
    <lineage>
        <taxon>Bacteria</taxon>
        <taxon>Pseudomonadati</taxon>
        <taxon>Thermomicrobiota</taxon>
        <taxon>Thermomicrobia</taxon>
        <taxon>Thermomicrobiales</taxon>
        <taxon>environmental samples</taxon>
    </lineage>
</organism>
<protein>
    <submittedName>
        <fullName evidence="2">Uncharacterized protein</fullName>
    </submittedName>
</protein>
<feature type="region of interest" description="Disordered" evidence="1">
    <location>
        <begin position="1"/>
        <end position="86"/>
    </location>
</feature>
<dbReference type="EMBL" id="CADCWL010000122">
    <property type="protein sequence ID" value="CAA9568312.1"/>
    <property type="molecule type" value="Genomic_DNA"/>
</dbReference>